<gene>
    <name evidence="2" type="ORF">AMORRO_LOCUS1069</name>
</gene>
<dbReference type="OrthoDB" id="10025005at2759"/>
<proteinExistence type="predicted"/>
<dbReference type="GO" id="GO:0051260">
    <property type="term" value="P:protein homooligomerization"/>
    <property type="evidence" value="ECO:0007669"/>
    <property type="project" value="InterPro"/>
</dbReference>
<evidence type="ECO:0000313" key="2">
    <source>
        <dbReference type="EMBL" id="CAG8454434.1"/>
    </source>
</evidence>
<name>A0A9N8YXK1_9GLOM</name>
<dbReference type="EMBL" id="CAJVPV010000388">
    <property type="protein sequence ID" value="CAG8454434.1"/>
    <property type="molecule type" value="Genomic_DNA"/>
</dbReference>
<dbReference type="PANTHER" id="PTHR14499">
    <property type="entry name" value="POTASSIUM CHANNEL TETRAMERIZATION DOMAIN-CONTAINING"/>
    <property type="match status" value="1"/>
</dbReference>
<keyword evidence="3" id="KW-1185">Reference proteome</keyword>
<dbReference type="SUPFAM" id="SSF54695">
    <property type="entry name" value="POZ domain"/>
    <property type="match status" value="1"/>
</dbReference>
<dbReference type="Proteomes" id="UP000789342">
    <property type="component" value="Unassembled WGS sequence"/>
</dbReference>
<dbReference type="PANTHER" id="PTHR14499:SF136">
    <property type="entry name" value="GH08630P"/>
    <property type="match status" value="1"/>
</dbReference>
<comment type="caution">
    <text evidence="2">The sequence shown here is derived from an EMBL/GenBank/DDBJ whole genome shotgun (WGS) entry which is preliminary data.</text>
</comment>
<accession>A0A9N8YXK1</accession>
<reference evidence="2" key="1">
    <citation type="submission" date="2021-06" db="EMBL/GenBank/DDBJ databases">
        <authorList>
            <person name="Kallberg Y."/>
            <person name="Tangrot J."/>
            <person name="Rosling A."/>
        </authorList>
    </citation>
    <scope>NUCLEOTIDE SEQUENCE</scope>
    <source>
        <strain evidence="2">CL551</strain>
    </source>
</reference>
<dbReference type="InterPro" id="IPR011333">
    <property type="entry name" value="SKP1/BTB/POZ_sf"/>
</dbReference>
<dbReference type="Pfam" id="PF02214">
    <property type="entry name" value="BTB_2"/>
    <property type="match status" value="1"/>
</dbReference>
<evidence type="ECO:0000259" key="1">
    <source>
        <dbReference type="Pfam" id="PF02214"/>
    </source>
</evidence>
<evidence type="ECO:0000313" key="3">
    <source>
        <dbReference type="Proteomes" id="UP000789342"/>
    </source>
</evidence>
<sequence length="343" mass="39255">MFHDLTEELSKFSFNEEVEVKSSNESISKSNEKKAAAEERIVLNVGGIRYETFRSTLVAYPETLLGTMFAERNKEMLHPTNGNEYFFDRDGYLFRYILQYYRTGKIHWPELPNAQNSITSLIRDGTRKELSPSVATKDGDDIIPTYIFPISRSELEQEMQYFLIPLPNSDDDDDSHNGDPLYYNPLTFANKAVVDNVNGFLVALRNVMHQLAGLFEKHISITFFHDRQPPTFNLNSNLSIIKNETAPFRDVIKQLLLPYAGVGYTLLMNFEKEVEQYLKGEIPELTWSIEKPPGLPNRFTLHLSLNDKFLKQQILRNSFLVNVIGGGGMAGSSTNDRTKEFSK</sequence>
<organism evidence="2 3">
    <name type="scientific">Acaulospora morrowiae</name>
    <dbReference type="NCBI Taxonomy" id="94023"/>
    <lineage>
        <taxon>Eukaryota</taxon>
        <taxon>Fungi</taxon>
        <taxon>Fungi incertae sedis</taxon>
        <taxon>Mucoromycota</taxon>
        <taxon>Glomeromycotina</taxon>
        <taxon>Glomeromycetes</taxon>
        <taxon>Diversisporales</taxon>
        <taxon>Acaulosporaceae</taxon>
        <taxon>Acaulospora</taxon>
    </lineage>
</organism>
<dbReference type="AlphaFoldDB" id="A0A9N8YXK1"/>
<protein>
    <submittedName>
        <fullName evidence="2">4262_t:CDS:1</fullName>
    </submittedName>
</protein>
<feature type="domain" description="Potassium channel tetramerisation-type BTB" evidence="1">
    <location>
        <begin position="41"/>
        <end position="110"/>
    </location>
</feature>
<dbReference type="Gene3D" id="3.30.710.10">
    <property type="entry name" value="Potassium Channel Kv1.1, Chain A"/>
    <property type="match status" value="1"/>
</dbReference>
<dbReference type="InterPro" id="IPR003131">
    <property type="entry name" value="T1-type_BTB"/>
</dbReference>